<dbReference type="EMBL" id="MU266486">
    <property type="protein sequence ID" value="KAH7922392.1"/>
    <property type="molecule type" value="Genomic_DNA"/>
</dbReference>
<protein>
    <submittedName>
        <fullName evidence="1">Uncharacterized protein</fullName>
    </submittedName>
</protein>
<sequence>MAKRKQESANDSDSDSEPNPTLIDVDFEFFNPNPTVDYHALKRLLNQLFQTDADAFSTHDLVDLILAQPGVGSTIKTDGIESDPYAFLTVVNVNVHRDHPSVKPLIAYIMEKSASNPTMQVALQGLLGPEGLGSQNHVGLVLCERLINMPVQVVPPMYRMLIDELKWALEDNEPFNFSHLLFVSRVYKLSPEDEEAMQAASHSSKRQKPNSSAQAVSPDGVYPFHPEDEYIQRVASHSVDYAFTNAQPREKDSFGLDTGGRMMLVPANRLQELVNIISEVYKPPGA</sequence>
<evidence type="ECO:0000313" key="2">
    <source>
        <dbReference type="Proteomes" id="UP000790709"/>
    </source>
</evidence>
<accession>A0ACB8BAC0</accession>
<evidence type="ECO:0000313" key="1">
    <source>
        <dbReference type="EMBL" id="KAH7922392.1"/>
    </source>
</evidence>
<reference evidence="1" key="1">
    <citation type="journal article" date="2021" name="New Phytol.">
        <title>Evolutionary innovations through gain and loss of genes in the ectomycorrhizal Boletales.</title>
        <authorList>
            <person name="Wu G."/>
            <person name="Miyauchi S."/>
            <person name="Morin E."/>
            <person name="Kuo A."/>
            <person name="Drula E."/>
            <person name="Varga T."/>
            <person name="Kohler A."/>
            <person name="Feng B."/>
            <person name="Cao Y."/>
            <person name="Lipzen A."/>
            <person name="Daum C."/>
            <person name="Hundley H."/>
            <person name="Pangilinan J."/>
            <person name="Johnson J."/>
            <person name="Barry K."/>
            <person name="LaButti K."/>
            <person name="Ng V."/>
            <person name="Ahrendt S."/>
            <person name="Min B."/>
            <person name="Choi I.G."/>
            <person name="Park H."/>
            <person name="Plett J.M."/>
            <person name="Magnuson J."/>
            <person name="Spatafora J.W."/>
            <person name="Nagy L.G."/>
            <person name="Henrissat B."/>
            <person name="Grigoriev I.V."/>
            <person name="Yang Z.L."/>
            <person name="Xu J."/>
            <person name="Martin F.M."/>
        </authorList>
    </citation>
    <scope>NUCLEOTIDE SEQUENCE</scope>
    <source>
        <strain evidence="1">KUC20120723A-06</strain>
    </source>
</reference>
<comment type="caution">
    <text evidence="1">The sequence shown here is derived from an EMBL/GenBank/DDBJ whole genome shotgun (WGS) entry which is preliminary data.</text>
</comment>
<proteinExistence type="predicted"/>
<dbReference type="Proteomes" id="UP000790709">
    <property type="component" value="Unassembled WGS sequence"/>
</dbReference>
<gene>
    <name evidence="1" type="ORF">BV22DRAFT_1037516</name>
</gene>
<name>A0ACB8BAC0_9AGAM</name>
<keyword evidence="2" id="KW-1185">Reference proteome</keyword>
<organism evidence="1 2">
    <name type="scientific">Leucogyrophana mollusca</name>
    <dbReference type="NCBI Taxonomy" id="85980"/>
    <lineage>
        <taxon>Eukaryota</taxon>
        <taxon>Fungi</taxon>
        <taxon>Dikarya</taxon>
        <taxon>Basidiomycota</taxon>
        <taxon>Agaricomycotina</taxon>
        <taxon>Agaricomycetes</taxon>
        <taxon>Agaricomycetidae</taxon>
        <taxon>Boletales</taxon>
        <taxon>Boletales incertae sedis</taxon>
        <taxon>Leucogyrophana</taxon>
    </lineage>
</organism>